<comment type="caution">
    <text evidence="2">The sequence shown here is derived from an EMBL/GenBank/DDBJ whole genome shotgun (WGS) entry which is preliminary data.</text>
</comment>
<feature type="signal peptide" evidence="1">
    <location>
        <begin position="1"/>
        <end position="23"/>
    </location>
</feature>
<protein>
    <recommendedName>
        <fullName evidence="4">DUF3299 domain-containing protein</fullName>
    </recommendedName>
</protein>
<keyword evidence="1" id="KW-0732">Signal</keyword>
<name>A0A9Q4ANP6_9HYPH</name>
<reference evidence="2" key="1">
    <citation type="submission" date="2022-06" db="EMBL/GenBank/DDBJ databases">
        <title>Devosia sp. XJ19-45 genome assembly.</title>
        <authorList>
            <person name="Li B."/>
            <person name="Cai M."/>
            <person name="Nie G."/>
            <person name="Li W."/>
        </authorList>
    </citation>
    <scope>NUCLEOTIDE SEQUENCE</scope>
    <source>
        <strain evidence="2">XJ19-45</strain>
    </source>
</reference>
<gene>
    <name evidence="2" type="ORF">NF348_08510</name>
</gene>
<dbReference type="EMBL" id="JAMWDU010000003">
    <property type="protein sequence ID" value="MCP8887144.1"/>
    <property type="molecule type" value="Genomic_DNA"/>
</dbReference>
<dbReference type="AlphaFoldDB" id="A0A9Q4ANP6"/>
<proteinExistence type="predicted"/>
<evidence type="ECO:0000256" key="1">
    <source>
        <dbReference type="SAM" id="SignalP"/>
    </source>
</evidence>
<sequence>MRRRHFIAAAATSVLAAPALIRAASSAELVRMRELYNADGSFSDFAMANDGKAVQLEGFMAPPLKAESAFFVLTKIPMSVCPFCDSAADWPRDIVSIYARDIISVTPFNVPIAVGGTLRLGDYTDQELGFVSRVRVTEAEHWRV</sequence>
<feature type="chain" id="PRO_5040406670" description="DUF3299 domain-containing protein" evidence="1">
    <location>
        <begin position="24"/>
        <end position="144"/>
    </location>
</feature>
<dbReference type="RefSeq" id="WP_254674225.1">
    <property type="nucleotide sequence ID" value="NZ_JAMWDU010000003.1"/>
</dbReference>
<evidence type="ECO:0000313" key="3">
    <source>
        <dbReference type="Proteomes" id="UP001060275"/>
    </source>
</evidence>
<organism evidence="2 3">
    <name type="scientific">Devosia ureilytica</name>
    <dbReference type="NCBI Taxonomy" id="2952754"/>
    <lineage>
        <taxon>Bacteria</taxon>
        <taxon>Pseudomonadati</taxon>
        <taxon>Pseudomonadota</taxon>
        <taxon>Alphaproteobacteria</taxon>
        <taxon>Hyphomicrobiales</taxon>
        <taxon>Devosiaceae</taxon>
        <taxon>Devosia</taxon>
    </lineage>
</organism>
<keyword evidence="3" id="KW-1185">Reference proteome</keyword>
<evidence type="ECO:0000313" key="2">
    <source>
        <dbReference type="EMBL" id="MCP8887144.1"/>
    </source>
</evidence>
<accession>A0A9Q4ANP6</accession>
<dbReference type="Proteomes" id="UP001060275">
    <property type="component" value="Unassembled WGS sequence"/>
</dbReference>
<evidence type="ECO:0008006" key="4">
    <source>
        <dbReference type="Google" id="ProtNLM"/>
    </source>
</evidence>